<dbReference type="GO" id="GO:0005829">
    <property type="term" value="C:cytosol"/>
    <property type="evidence" value="ECO:0007669"/>
    <property type="project" value="TreeGrafter"/>
</dbReference>
<dbReference type="AlphaFoldDB" id="A0A3E2BMW4"/>
<evidence type="ECO:0000313" key="2">
    <source>
        <dbReference type="EMBL" id="RFT16054.1"/>
    </source>
</evidence>
<dbReference type="FunFam" id="3.30.1330.40:FF:000001">
    <property type="entry name" value="L-PSP family endoribonuclease"/>
    <property type="match status" value="1"/>
</dbReference>
<organism evidence="2 3">
    <name type="scientific">Candidatus Saccharicenans subterraneus</name>
    <dbReference type="NCBI Taxonomy" id="2508984"/>
    <lineage>
        <taxon>Bacteria</taxon>
        <taxon>Candidatus Aminicenantota</taxon>
        <taxon>Candidatus Aminicenantia</taxon>
        <taxon>Candidatus Aminicenantales</taxon>
        <taxon>Candidatus Saccharicenantaceae</taxon>
        <taxon>Candidatus Saccharicenans</taxon>
    </lineage>
</organism>
<gene>
    <name evidence="2" type="ORF">OP8BY_2060</name>
</gene>
<dbReference type="InterPro" id="IPR035959">
    <property type="entry name" value="RutC-like_sf"/>
</dbReference>
<comment type="caution">
    <text evidence="2">The sequence shown here is derived from an EMBL/GenBank/DDBJ whole genome shotgun (WGS) entry which is preliminary data.</text>
</comment>
<dbReference type="InterPro" id="IPR006175">
    <property type="entry name" value="YjgF/YER057c/UK114"/>
</dbReference>
<sequence>MKRRKFLLFLGIFSSLPSRLKSALRQGRMIMKKAIQTDRAPRAIGPYSQAIKANGFIFVSGQIPLDPATGEIAGTTIEEQTHRVLKNIQAILEAAGSSMSDVVKATVYLADLNDFSRMNTIYAQYFPEPFPARAAFQVVRLPRDVKIEIEVIAASGPEVIPVVK</sequence>
<proteinExistence type="inferred from homology"/>
<dbReference type="EMBL" id="QUAH01000005">
    <property type="protein sequence ID" value="RFT16054.1"/>
    <property type="molecule type" value="Genomic_DNA"/>
</dbReference>
<accession>A0A3E2BMW4</accession>
<dbReference type="PANTHER" id="PTHR11803:SF39">
    <property type="entry name" value="2-IMINOBUTANOATE_2-IMINOPROPANOATE DEAMINASE"/>
    <property type="match status" value="1"/>
</dbReference>
<dbReference type="NCBIfam" id="TIGR00004">
    <property type="entry name" value="Rid family detoxifying hydrolase"/>
    <property type="match status" value="1"/>
</dbReference>
<dbReference type="Gene3D" id="3.30.1330.40">
    <property type="entry name" value="RutC-like"/>
    <property type="match status" value="1"/>
</dbReference>
<dbReference type="CDD" id="cd00448">
    <property type="entry name" value="YjgF_YER057c_UK114_family"/>
    <property type="match status" value="1"/>
</dbReference>
<evidence type="ECO:0000256" key="1">
    <source>
        <dbReference type="ARBA" id="ARBA00010552"/>
    </source>
</evidence>
<comment type="similarity">
    <text evidence="1">Belongs to the RutC family.</text>
</comment>
<dbReference type="InterPro" id="IPR006056">
    <property type="entry name" value="RidA"/>
</dbReference>
<name>A0A3E2BMW4_9BACT</name>
<dbReference type="Proteomes" id="UP000257323">
    <property type="component" value="Unassembled WGS sequence"/>
</dbReference>
<evidence type="ECO:0000313" key="3">
    <source>
        <dbReference type="Proteomes" id="UP000257323"/>
    </source>
</evidence>
<dbReference type="GO" id="GO:0019239">
    <property type="term" value="F:deaminase activity"/>
    <property type="evidence" value="ECO:0007669"/>
    <property type="project" value="TreeGrafter"/>
</dbReference>
<dbReference type="SUPFAM" id="SSF55298">
    <property type="entry name" value="YjgF-like"/>
    <property type="match status" value="1"/>
</dbReference>
<protein>
    <submittedName>
        <fullName evidence="2">Endoribonuclease L-PSP</fullName>
    </submittedName>
</protein>
<dbReference type="PANTHER" id="PTHR11803">
    <property type="entry name" value="2-IMINOBUTANOATE/2-IMINOPROPANOATE DEAMINASE RIDA"/>
    <property type="match status" value="1"/>
</dbReference>
<dbReference type="Pfam" id="PF01042">
    <property type="entry name" value="Ribonuc_L-PSP"/>
    <property type="match status" value="1"/>
</dbReference>
<reference evidence="2 3" key="1">
    <citation type="submission" date="2018-08" db="EMBL/GenBank/DDBJ databases">
        <title>Genome analysis of the thermophilic bacterium of the candidate phylum Aminicenantes from deep subsurface aquifer revealed its physiology and ecological role.</title>
        <authorList>
            <person name="Kadnikov V.V."/>
            <person name="Mardanov A.V."/>
            <person name="Beletsky A.V."/>
            <person name="Karnachuk O.V."/>
            <person name="Ravin N.V."/>
        </authorList>
    </citation>
    <scope>NUCLEOTIDE SEQUENCE [LARGE SCALE GENOMIC DNA]</scope>
    <source>
        <strain evidence="2">BY38</strain>
    </source>
</reference>